<protein>
    <submittedName>
        <fullName evidence="1">Uncharacterized protein</fullName>
    </submittedName>
</protein>
<dbReference type="STRING" id="1650663.GCA_001486665_00801"/>
<evidence type="ECO:0000313" key="1">
    <source>
        <dbReference type="EMBL" id="TCL53444.1"/>
    </source>
</evidence>
<dbReference type="RefSeq" id="WP_058963307.1">
    <property type="nucleotide sequence ID" value="NZ_CABKVM010000014.1"/>
</dbReference>
<comment type="caution">
    <text evidence="1">The sequence shown here is derived from an EMBL/GenBank/DDBJ whole genome shotgun (WGS) entry which is preliminary data.</text>
</comment>
<dbReference type="AlphaFoldDB" id="A0A4R1QRJ7"/>
<accession>A0A4R1QRJ7</accession>
<reference evidence="1 2" key="1">
    <citation type="submission" date="2019-03" db="EMBL/GenBank/DDBJ databases">
        <title>Genomic Encyclopedia of Type Strains, Phase IV (KMG-IV): sequencing the most valuable type-strain genomes for metagenomic binning, comparative biology and taxonomic classification.</title>
        <authorList>
            <person name="Goeker M."/>
        </authorList>
    </citation>
    <scope>NUCLEOTIDE SEQUENCE [LARGE SCALE GENOMIC DNA]</scope>
    <source>
        <strain evidence="1 2">DSM 100451</strain>
    </source>
</reference>
<dbReference type="OrthoDB" id="9845179at2"/>
<proteinExistence type="predicted"/>
<dbReference type="Proteomes" id="UP000295184">
    <property type="component" value="Unassembled WGS sequence"/>
</dbReference>
<sequence length="156" mass="17981">MFHYSILIQFMKGDAPAMDQHMEVIGRAVDYYNAHSRMALNPKEIVSYRLKDSRTLEVVLNSKNELQEATASKALRLFSQYLAAETTPGNLSAFVTNKRLFKMQSSRRDETPAQTDSRTKTAEEMEFACLDNGEKLDRIYEMLCEILENQKRGKMQ</sequence>
<gene>
    <name evidence="1" type="ORF">EDD77_13419</name>
</gene>
<organism evidence="1 2">
    <name type="scientific">Allofournierella massiliensis</name>
    <dbReference type="NCBI Taxonomy" id="1650663"/>
    <lineage>
        <taxon>Bacteria</taxon>
        <taxon>Bacillati</taxon>
        <taxon>Bacillota</taxon>
        <taxon>Clostridia</taxon>
        <taxon>Eubacteriales</taxon>
        <taxon>Oscillospiraceae</taxon>
        <taxon>Allofournierella</taxon>
    </lineage>
</organism>
<dbReference type="EMBL" id="SLUM01000034">
    <property type="protein sequence ID" value="TCL53444.1"/>
    <property type="molecule type" value="Genomic_DNA"/>
</dbReference>
<evidence type="ECO:0000313" key="2">
    <source>
        <dbReference type="Proteomes" id="UP000295184"/>
    </source>
</evidence>
<name>A0A4R1QRJ7_9FIRM</name>